<evidence type="ECO:0000313" key="2">
    <source>
        <dbReference type="EMBL" id="KKL14459.1"/>
    </source>
</evidence>
<comment type="caution">
    <text evidence="2">The sequence shown here is derived from an EMBL/GenBank/DDBJ whole genome shotgun (WGS) entry which is preliminary data.</text>
</comment>
<gene>
    <name evidence="2" type="ORF">LCGC14_2515460</name>
</gene>
<keyword evidence="1" id="KW-0812">Transmembrane</keyword>
<dbReference type="AlphaFoldDB" id="A0A0F9AXV1"/>
<dbReference type="EMBL" id="LAZR01040451">
    <property type="protein sequence ID" value="KKL14459.1"/>
    <property type="molecule type" value="Genomic_DNA"/>
</dbReference>
<feature type="transmembrane region" description="Helical" evidence="1">
    <location>
        <begin position="6"/>
        <end position="25"/>
    </location>
</feature>
<evidence type="ECO:0000256" key="1">
    <source>
        <dbReference type="SAM" id="Phobius"/>
    </source>
</evidence>
<keyword evidence="1" id="KW-1133">Transmembrane helix</keyword>
<keyword evidence="1" id="KW-0472">Membrane</keyword>
<sequence>MIYQDIIIYLTFFFLIGFIFYKSFLIREKTDFAIFLLSERGWGVIGSKMNSLYTLHVFSLIYLNHANKRIDTLFYLNNFFIKFYLKNLYSTKATRYLDFYLK</sequence>
<reference evidence="2" key="1">
    <citation type="journal article" date="2015" name="Nature">
        <title>Complex archaea that bridge the gap between prokaryotes and eukaryotes.</title>
        <authorList>
            <person name="Spang A."/>
            <person name="Saw J.H."/>
            <person name="Jorgensen S.L."/>
            <person name="Zaremba-Niedzwiedzka K."/>
            <person name="Martijn J."/>
            <person name="Lind A.E."/>
            <person name="van Eijk R."/>
            <person name="Schleper C."/>
            <person name="Guy L."/>
            <person name="Ettema T.J."/>
        </authorList>
    </citation>
    <scope>NUCLEOTIDE SEQUENCE</scope>
</reference>
<accession>A0A0F9AXV1</accession>
<proteinExistence type="predicted"/>
<organism evidence="2">
    <name type="scientific">marine sediment metagenome</name>
    <dbReference type="NCBI Taxonomy" id="412755"/>
    <lineage>
        <taxon>unclassified sequences</taxon>
        <taxon>metagenomes</taxon>
        <taxon>ecological metagenomes</taxon>
    </lineage>
</organism>
<name>A0A0F9AXV1_9ZZZZ</name>
<protein>
    <submittedName>
        <fullName evidence="2">Uncharacterized protein</fullName>
    </submittedName>
</protein>